<feature type="transmembrane region" description="Helical" evidence="2">
    <location>
        <begin position="47"/>
        <end position="66"/>
    </location>
</feature>
<feature type="compositionally biased region" description="Basic and acidic residues" evidence="1">
    <location>
        <begin position="350"/>
        <end position="370"/>
    </location>
</feature>
<keyword evidence="2" id="KW-0472">Membrane</keyword>
<dbReference type="InterPro" id="IPR024414">
    <property type="entry name" value="Uncharacterised_PrgI"/>
</dbReference>
<organism evidence="3 4">
    <name type="scientific">Candidatus Curtissbacteria bacterium RIFOXYA1_FULL_41_14</name>
    <dbReference type="NCBI Taxonomy" id="1797737"/>
    <lineage>
        <taxon>Bacteria</taxon>
        <taxon>Candidatus Curtissiibacteriota</taxon>
    </lineage>
</organism>
<comment type="caution">
    <text evidence="3">The sequence shown here is derived from an EMBL/GenBank/DDBJ whole genome shotgun (WGS) entry which is preliminary data.</text>
</comment>
<keyword evidence="2" id="KW-0812">Transmembrane</keyword>
<protein>
    <recommendedName>
        <fullName evidence="5">Carboxypeptidase regulatory-like domain-containing protein</fullName>
    </recommendedName>
</protein>
<dbReference type="EMBL" id="MFCA01000021">
    <property type="protein sequence ID" value="OGE02013.1"/>
    <property type="molecule type" value="Genomic_DNA"/>
</dbReference>
<evidence type="ECO:0000256" key="2">
    <source>
        <dbReference type="SAM" id="Phobius"/>
    </source>
</evidence>
<dbReference type="Pfam" id="PF12666">
    <property type="entry name" value="PrgI"/>
    <property type="match status" value="1"/>
</dbReference>
<evidence type="ECO:0000313" key="3">
    <source>
        <dbReference type="EMBL" id="OGE02013.1"/>
    </source>
</evidence>
<dbReference type="SUPFAM" id="SSF49464">
    <property type="entry name" value="Carboxypeptidase regulatory domain-like"/>
    <property type="match status" value="1"/>
</dbReference>
<name>A0A1F5HCX8_9BACT</name>
<proteinExistence type="predicted"/>
<gene>
    <name evidence="3" type="ORF">A2196_03935</name>
</gene>
<evidence type="ECO:0000256" key="1">
    <source>
        <dbReference type="SAM" id="MobiDB-lite"/>
    </source>
</evidence>
<evidence type="ECO:0000313" key="4">
    <source>
        <dbReference type="Proteomes" id="UP000176751"/>
    </source>
</evidence>
<dbReference type="STRING" id="1797737.A2196_03935"/>
<keyword evidence="2" id="KW-1133">Transmembrane helix</keyword>
<dbReference type="AlphaFoldDB" id="A0A1F5HCX8"/>
<accession>A0A1F5HCX8</accession>
<dbReference type="InterPro" id="IPR008969">
    <property type="entry name" value="CarboxyPept-like_regulatory"/>
</dbReference>
<dbReference type="Gene3D" id="2.60.40.1120">
    <property type="entry name" value="Carboxypeptidase-like, regulatory domain"/>
    <property type="match status" value="1"/>
</dbReference>
<dbReference type="Proteomes" id="UP000176751">
    <property type="component" value="Unassembled WGS sequence"/>
</dbReference>
<feature type="region of interest" description="Disordered" evidence="1">
    <location>
        <begin position="350"/>
        <end position="371"/>
    </location>
</feature>
<feature type="transmembrane region" description="Helical" evidence="2">
    <location>
        <begin position="21"/>
        <end position="41"/>
    </location>
</feature>
<evidence type="ECO:0008006" key="5">
    <source>
        <dbReference type="Google" id="ProtNLM"/>
    </source>
</evidence>
<reference evidence="3 4" key="1">
    <citation type="journal article" date="2016" name="Nat. Commun.">
        <title>Thousands of microbial genomes shed light on interconnected biogeochemical processes in an aquifer system.</title>
        <authorList>
            <person name="Anantharaman K."/>
            <person name="Brown C.T."/>
            <person name="Hug L.A."/>
            <person name="Sharon I."/>
            <person name="Castelle C.J."/>
            <person name="Probst A.J."/>
            <person name="Thomas B.C."/>
            <person name="Singh A."/>
            <person name="Wilkins M.J."/>
            <person name="Karaoz U."/>
            <person name="Brodie E.L."/>
            <person name="Williams K.H."/>
            <person name="Hubbard S.S."/>
            <person name="Banfield J.F."/>
        </authorList>
    </citation>
    <scope>NUCLEOTIDE SEQUENCE [LARGE SCALE GENOMIC DNA]</scope>
</reference>
<sequence length="527" mass="58135">MEQHSVPQHIASFEFKLFGNLTIRQFVTLAIPMGIALLIFFSQLPAIIRLPLALIFGLLGLFASLVPIGGRPFDKWIVAFAKSILSPTQRVWIKEQKLPEFLDIVVAPPPSEGKIPETITAQGRERLFAYLRSLPKGEFSPFDVKEQVALQRLDLEQPAQIAGQGQLPKPIIWPTSSYQEKRPVFASEAAGSVYAQASLPQVANVPQVSMAQSVPAREFGETLKESLPTLDTGPVGTTGRISPHAKPYILSGLEQKLRESFGEKRGPVELIKTPIAQLASETNFSIENIIPIRISNKRLKFLAQVGKTRVRKLHFAPPENFDLTKLPIRGERTFEISQELKRQMHFLDNEPLEPKPETSKAQEISRKEPATPHLKAVPRGVHLVPKPTHSLKAPEGVFLKPKQGELVDSRVSISKSKSVHFPRLTILPKAQIVPLTNRPNVISGLVSDASGTPLEGAIIIVRDQNGIPLRALKTNKLGQFLSATSLANGTYSIEIESDFAKFDLVTITLTGQVLAPMEIKANKQLES</sequence>